<dbReference type="SUPFAM" id="SSF56024">
    <property type="entry name" value="Phospholipase D/nuclease"/>
    <property type="match status" value="1"/>
</dbReference>
<keyword evidence="1" id="KW-0472">Membrane</keyword>
<proteinExistence type="predicted"/>
<evidence type="ECO:0000313" key="2">
    <source>
        <dbReference type="EMBL" id="EET89994.1"/>
    </source>
</evidence>
<name>C7DH92_MICA2</name>
<evidence type="ECO:0000256" key="1">
    <source>
        <dbReference type="SAM" id="Phobius"/>
    </source>
</evidence>
<reference evidence="2 3" key="1">
    <citation type="journal article" date="2009" name="Genome Biol.">
        <title>Community-wide analysis of microbial genome sequence signatures.</title>
        <authorList>
            <person name="Dick G.J."/>
            <person name="Andersson A.F."/>
            <person name="Baker B.J."/>
            <person name="Simmons S.L."/>
            <person name="Thomas B.C."/>
            <person name="Yelton A.P."/>
            <person name="Banfield J.F."/>
        </authorList>
    </citation>
    <scope>NUCLEOTIDE SEQUENCE [LARGE SCALE GENOMIC DNA]</scope>
    <source>
        <strain evidence="2">ARMAN-2</strain>
    </source>
</reference>
<keyword evidence="1" id="KW-1133">Transmembrane helix</keyword>
<reference evidence="2 3" key="2">
    <citation type="journal article" date="2010" name="Proc. Natl. Acad. Sci. U.S.A.">
        <title>Enigmatic, ultrasmall, uncultivated Archaea.</title>
        <authorList>
            <person name="Baker B.J."/>
            <person name="Comolli L.R."/>
            <person name="Dick G.J."/>
            <person name="Hauser L.J."/>
            <person name="Hyatt D."/>
            <person name="Dill B.D."/>
            <person name="Land M.L."/>
            <person name="Verberkmoes N.C."/>
            <person name="Hettich R.L."/>
            <person name="Banfield J.F."/>
        </authorList>
    </citation>
    <scope>NUCLEOTIDE SEQUENCE [LARGE SCALE GENOMIC DNA]</scope>
    <source>
        <strain evidence="2">ARMAN-2</strain>
    </source>
</reference>
<accession>C7DH92</accession>
<sequence length="193" mass="21977">MQNNIMQLGAAVPERSYGSEAYKVINRIIKHGRELLLISPYIDEYYAAILKRESRKKHIFIISSSPTKEARNILLSRPLFSRVYALLSALFAAVAALSYWLFGMELAGFLLLFAAVACAFSAVKLRPHSRIHIKIPKRFVHIKMYTSEAGVVTGSANLTYSGTHRNIEQVELSTSAYEIEKSKRYFWKLWDSL</sequence>
<gene>
    <name evidence="2" type="ORF">UNLARM2_0438</name>
</gene>
<dbReference type="Proteomes" id="UP000332487">
    <property type="component" value="Unassembled WGS sequence"/>
</dbReference>
<dbReference type="Gene3D" id="3.30.870.10">
    <property type="entry name" value="Endonuclease Chain A"/>
    <property type="match status" value="1"/>
</dbReference>
<keyword evidence="1" id="KW-0812">Transmembrane</keyword>
<feature type="transmembrane region" description="Helical" evidence="1">
    <location>
        <begin position="83"/>
        <end position="102"/>
    </location>
</feature>
<evidence type="ECO:0000313" key="3">
    <source>
        <dbReference type="Proteomes" id="UP000332487"/>
    </source>
</evidence>
<organism evidence="2 3">
    <name type="scientific">Candidatus Micrarchaeum acidiphilum ARMAN-2</name>
    <dbReference type="NCBI Taxonomy" id="425595"/>
    <lineage>
        <taxon>Archaea</taxon>
        <taxon>Candidatus Micrarchaeota</taxon>
        <taxon>Candidatus Micrarchaeia</taxon>
        <taxon>Candidatus Micrarchaeales</taxon>
        <taxon>Candidatus Micrarchaeaceae</taxon>
        <taxon>Candidatus Micrarchaeum</taxon>
    </lineage>
</organism>
<dbReference type="EMBL" id="GG697240">
    <property type="protein sequence ID" value="EET89994.1"/>
    <property type="molecule type" value="Genomic_DNA"/>
</dbReference>
<dbReference type="AlphaFoldDB" id="C7DH92"/>
<feature type="transmembrane region" description="Helical" evidence="1">
    <location>
        <begin position="108"/>
        <end position="125"/>
    </location>
</feature>
<keyword evidence="3" id="KW-1185">Reference proteome</keyword>
<protein>
    <submittedName>
        <fullName evidence="2">Uncharacterized protein</fullName>
    </submittedName>
</protein>